<dbReference type="InterPro" id="IPR035093">
    <property type="entry name" value="RelE/ParE_toxin_dom_sf"/>
</dbReference>
<evidence type="ECO:0000313" key="3">
    <source>
        <dbReference type="Proteomes" id="UP000229782"/>
    </source>
</evidence>
<dbReference type="Gene3D" id="3.30.2310.20">
    <property type="entry name" value="RelE-like"/>
    <property type="match status" value="1"/>
</dbReference>
<evidence type="ECO:0000313" key="2">
    <source>
        <dbReference type="EMBL" id="PIR02907.1"/>
    </source>
</evidence>
<keyword evidence="1" id="KW-1277">Toxin-antitoxin system</keyword>
<dbReference type="NCBIfam" id="TIGR02385">
    <property type="entry name" value="RelE_StbE"/>
    <property type="match status" value="1"/>
</dbReference>
<dbReference type="SUPFAM" id="SSF143011">
    <property type="entry name" value="RelE-like"/>
    <property type="match status" value="1"/>
</dbReference>
<evidence type="ECO:0000256" key="1">
    <source>
        <dbReference type="ARBA" id="ARBA00022649"/>
    </source>
</evidence>
<gene>
    <name evidence="2" type="ORF">COV60_03125</name>
</gene>
<sequence length="87" mass="10275">MTINFSPHFKRSYQKLPIHIQTDFNKQIALFIQNPKHPSLKTHTLKGKFQECLAFQLRDGYRVLFEYIAPNVVNLLDTGSHDVYKKR</sequence>
<accession>A0A2H0N1X2</accession>
<dbReference type="EMBL" id="PCWM01000075">
    <property type="protein sequence ID" value="PIR02907.1"/>
    <property type="molecule type" value="Genomic_DNA"/>
</dbReference>
<name>A0A2H0N1X2_9BACT</name>
<dbReference type="AlphaFoldDB" id="A0A2H0N1X2"/>
<dbReference type="Proteomes" id="UP000229782">
    <property type="component" value="Unassembled WGS sequence"/>
</dbReference>
<protein>
    <submittedName>
        <fullName evidence="2">Cytotoxin</fullName>
    </submittedName>
</protein>
<reference evidence="2 3" key="1">
    <citation type="submission" date="2017-09" db="EMBL/GenBank/DDBJ databases">
        <title>Depth-based differentiation of microbial function through sediment-hosted aquifers and enrichment of novel symbionts in the deep terrestrial subsurface.</title>
        <authorList>
            <person name="Probst A.J."/>
            <person name="Ladd B."/>
            <person name="Jarett J.K."/>
            <person name="Geller-Mcgrath D.E."/>
            <person name="Sieber C.M."/>
            <person name="Emerson J.B."/>
            <person name="Anantharaman K."/>
            <person name="Thomas B.C."/>
            <person name="Malmstrom R."/>
            <person name="Stieglmeier M."/>
            <person name="Klingl A."/>
            <person name="Woyke T."/>
            <person name="Ryan C.M."/>
            <person name="Banfield J.F."/>
        </authorList>
    </citation>
    <scope>NUCLEOTIDE SEQUENCE [LARGE SCALE GENOMIC DNA]</scope>
    <source>
        <strain evidence="2">CG11_big_fil_rev_8_21_14_0_20_43_7</strain>
    </source>
</reference>
<comment type="caution">
    <text evidence="2">The sequence shown here is derived from an EMBL/GenBank/DDBJ whole genome shotgun (WGS) entry which is preliminary data.</text>
</comment>
<proteinExistence type="predicted"/>
<dbReference type="InterPro" id="IPR007712">
    <property type="entry name" value="RelE/ParE_toxin"/>
</dbReference>
<organism evidence="2 3">
    <name type="scientific">Candidatus Magasanikbacteria bacterium CG11_big_fil_rev_8_21_14_0_20_43_7</name>
    <dbReference type="NCBI Taxonomy" id="1974654"/>
    <lineage>
        <taxon>Bacteria</taxon>
        <taxon>Candidatus Magasanikiibacteriota</taxon>
    </lineage>
</organism>